<organism evidence="1 2">
    <name type="scientific">Eumeta variegata</name>
    <name type="common">Bagworm moth</name>
    <name type="synonym">Eumeta japonica</name>
    <dbReference type="NCBI Taxonomy" id="151549"/>
    <lineage>
        <taxon>Eukaryota</taxon>
        <taxon>Metazoa</taxon>
        <taxon>Ecdysozoa</taxon>
        <taxon>Arthropoda</taxon>
        <taxon>Hexapoda</taxon>
        <taxon>Insecta</taxon>
        <taxon>Pterygota</taxon>
        <taxon>Neoptera</taxon>
        <taxon>Endopterygota</taxon>
        <taxon>Lepidoptera</taxon>
        <taxon>Glossata</taxon>
        <taxon>Ditrysia</taxon>
        <taxon>Tineoidea</taxon>
        <taxon>Psychidae</taxon>
        <taxon>Oiketicinae</taxon>
        <taxon>Eumeta</taxon>
    </lineage>
</organism>
<accession>A0A4C1UAD9</accession>
<keyword evidence="2" id="KW-1185">Reference proteome</keyword>
<evidence type="ECO:0000313" key="1">
    <source>
        <dbReference type="EMBL" id="GBP22854.1"/>
    </source>
</evidence>
<proteinExistence type="predicted"/>
<protein>
    <submittedName>
        <fullName evidence="1">Uncharacterized protein</fullName>
    </submittedName>
</protein>
<name>A0A4C1UAD9_EUMVA</name>
<dbReference type="Proteomes" id="UP000299102">
    <property type="component" value="Unassembled WGS sequence"/>
</dbReference>
<dbReference type="EMBL" id="BGZK01000144">
    <property type="protein sequence ID" value="GBP22854.1"/>
    <property type="molecule type" value="Genomic_DNA"/>
</dbReference>
<evidence type="ECO:0000313" key="2">
    <source>
        <dbReference type="Proteomes" id="UP000299102"/>
    </source>
</evidence>
<dbReference type="AlphaFoldDB" id="A0A4C1UAD9"/>
<sequence length="73" mass="7775">MEDSTPAFTTRPRQKNGAVILVQCSCYINDGASTPAAGATEATQVDDVIAFVSTPDCTDDINYARTPTNIDTF</sequence>
<dbReference type="OrthoDB" id="8240057at2759"/>
<reference evidence="1 2" key="1">
    <citation type="journal article" date="2019" name="Commun. Biol.">
        <title>The bagworm genome reveals a unique fibroin gene that provides high tensile strength.</title>
        <authorList>
            <person name="Kono N."/>
            <person name="Nakamura H."/>
            <person name="Ohtoshi R."/>
            <person name="Tomita M."/>
            <person name="Numata K."/>
            <person name="Arakawa K."/>
        </authorList>
    </citation>
    <scope>NUCLEOTIDE SEQUENCE [LARGE SCALE GENOMIC DNA]</scope>
</reference>
<gene>
    <name evidence="1" type="ORF">EVAR_17208_1</name>
</gene>
<comment type="caution">
    <text evidence="1">The sequence shown here is derived from an EMBL/GenBank/DDBJ whole genome shotgun (WGS) entry which is preliminary data.</text>
</comment>